<dbReference type="Proteomes" id="UP000016934">
    <property type="component" value="Unassembled WGS sequence"/>
</dbReference>
<gene>
    <name evidence="12" type="ORF">COCSADRAFT_33449</name>
</gene>
<dbReference type="Gene3D" id="3.30.70.2740">
    <property type="match status" value="1"/>
</dbReference>
<evidence type="ECO:0000256" key="1">
    <source>
        <dbReference type="ARBA" id="ARBA00001974"/>
    </source>
</evidence>
<dbReference type="eggNOG" id="KOG1231">
    <property type="taxonomic scope" value="Eukaryota"/>
</dbReference>
<dbReference type="STRING" id="665912.M2TIP2"/>
<dbReference type="PANTHER" id="PTHR11748:SF111">
    <property type="entry name" value="D-LACTATE DEHYDROGENASE, MITOCHONDRIAL-RELATED"/>
    <property type="match status" value="1"/>
</dbReference>
<protein>
    <recommendedName>
        <fullName evidence="9">D-lactate dehydrogenase (cytochrome)</fullName>
        <ecNumber evidence="9">1.1.2.4</ecNumber>
    </recommendedName>
</protein>
<evidence type="ECO:0000256" key="6">
    <source>
        <dbReference type="ARBA" id="ARBA00022946"/>
    </source>
</evidence>
<comment type="cofactor">
    <cofactor evidence="1">
        <name>FAD</name>
        <dbReference type="ChEBI" id="CHEBI:57692"/>
    </cofactor>
</comment>
<evidence type="ECO:0000313" key="13">
    <source>
        <dbReference type="Proteomes" id="UP000016934"/>
    </source>
</evidence>
<evidence type="ECO:0000256" key="3">
    <source>
        <dbReference type="ARBA" id="ARBA00008000"/>
    </source>
</evidence>
<keyword evidence="4" id="KW-0285">Flavoprotein</keyword>
<dbReference type="KEGG" id="bsc:COCSADRAFT_33449"/>
<dbReference type="Pfam" id="PF01565">
    <property type="entry name" value="FAD_binding_4"/>
    <property type="match status" value="1"/>
</dbReference>
<dbReference type="EMBL" id="KB445638">
    <property type="protein sequence ID" value="EMD68572.1"/>
    <property type="molecule type" value="Genomic_DNA"/>
</dbReference>
<evidence type="ECO:0000256" key="5">
    <source>
        <dbReference type="ARBA" id="ARBA00022827"/>
    </source>
</evidence>
<reference evidence="12 13" key="1">
    <citation type="journal article" date="2012" name="PLoS Pathog.">
        <title>Diverse lifestyles and strategies of plant pathogenesis encoded in the genomes of eighteen Dothideomycetes fungi.</title>
        <authorList>
            <person name="Ohm R.A."/>
            <person name="Feau N."/>
            <person name="Henrissat B."/>
            <person name="Schoch C.L."/>
            <person name="Horwitz B.A."/>
            <person name="Barry K.W."/>
            <person name="Condon B.J."/>
            <person name="Copeland A.C."/>
            <person name="Dhillon B."/>
            <person name="Glaser F."/>
            <person name="Hesse C.N."/>
            <person name="Kosti I."/>
            <person name="LaButti K."/>
            <person name="Lindquist E.A."/>
            <person name="Lucas S."/>
            <person name="Salamov A.A."/>
            <person name="Bradshaw R.E."/>
            <person name="Ciuffetti L."/>
            <person name="Hamelin R.C."/>
            <person name="Kema G.H.J."/>
            <person name="Lawrence C."/>
            <person name="Scott J.A."/>
            <person name="Spatafora J.W."/>
            <person name="Turgeon B.G."/>
            <person name="de Wit P.J.G.M."/>
            <person name="Zhong S."/>
            <person name="Goodwin S.B."/>
            <person name="Grigoriev I.V."/>
        </authorList>
    </citation>
    <scope>NUCLEOTIDE SEQUENCE [LARGE SCALE GENOMIC DNA]</scope>
    <source>
        <strain evidence="13">ND90Pr / ATCC 201652</strain>
    </source>
</reference>
<dbReference type="FunFam" id="3.30.465.10:FF:000014">
    <property type="entry name" value="D-lactate dehydrogenase (Cytochrome), putative"/>
    <property type="match status" value="1"/>
</dbReference>
<keyword evidence="8" id="KW-0496">Mitochondrion</keyword>
<evidence type="ECO:0000256" key="4">
    <source>
        <dbReference type="ARBA" id="ARBA00022630"/>
    </source>
</evidence>
<dbReference type="GO" id="GO:0008720">
    <property type="term" value="F:D-lactate dehydrogenase (NAD+) activity"/>
    <property type="evidence" value="ECO:0007669"/>
    <property type="project" value="TreeGrafter"/>
</dbReference>
<dbReference type="EC" id="1.1.2.4" evidence="9"/>
<evidence type="ECO:0000259" key="11">
    <source>
        <dbReference type="PROSITE" id="PS51387"/>
    </source>
</evidence>
<dbReference type="Gene3D" id="3.30.465.10">
    <property type="match status" value="1"/>
</dbReference>
<dbReference type="AlphaFoldDB" id="M2TIP2"/>
<dbReference type="OrthoDB" id="7786253at2759"/>
<dbReference type="InterPro" id="IPR016171">
    <property type="entry name" value="Vanillyl_alc_oxidase_C-sub2"/>
</dbReference>
<dbReference type="InterPro" id="IPR004113">
    <property type="entry name" value="FAD-bd_oxidored_4_C"/>
</dbReference>
<dbReference type="PANTHER" id="PTHR11748">
    <property type="entry name" value="D-LACTATE DEHYDROGENASE"/>
    <property type="match status" value="1"/>
</dbReference>
<dbReference type="FunFam" id="1.10.45.10:FF:000001">
    <property type="entry name" value="D-lactate dehydrogenase mitochondrial"/>
    <property type="match status" value="1"/>
</dbReference>
<dbReference type="InterPro" id="IPR016169">
    <property type="entry name" value="FAD-bd_PCMH_sub2"/>
</dbReference>
<dbReference type="SUPFAM" id="SSF55103">
    <property type="entry name" value="FAD-linked oxidases, C-terminal domain"/>
    <property type="match status" value="1"/>
</dbReference>
<feature type="domain" description="FAD-binding PCMH-type" evidence="11">
    <location>
        <begin position="121"/>
        <end position="298"/>
    </location>
</feature>
<evidence type="ECO:0000256" key="8">
    <source>
        <dbReference type="ARBA" id="ARBA00023128"/>
    </source>
</evidence>
<comment type="similarity">
    <text evidence="3">Belongs to the FAD-binding oxidoreductase/transferase type 4 family.</text>
</comment>
<reference evidence="13" key="2">
    <citation type="journal article" date="2013" name="PLoS Genet.">
        <title>Comparative genome structure, secondary metabolite, and effector coding capacity across Cochliobolus pathogens.</title>
        <authorList>
            <person name="Condon B.J."/>
            <person name="Leng Y."/>
            <person name="Wu D."/>
            <person name="Bushley K.E."/>
            <person name="Ohm R.A."/>
            <person name="Otillar R."/>
            <person name="Martin J."/>
            <person name="Schackwitz W."/>
            <person name="Grimwood J."/>
            <person name="MohdZainudin N."/>
            <person name="Xue C."/>
            <person name="Wang R."/>
            <person name="Manning V.A."/>
            <person name="Dhillon B."/>
            <person name="Tu Z.J."/>
            <person name="Steffenson B.J."/>
            <person name="Salamov A."/>
            <person name="Sun H."/>
            <person name="Lowry S."/>
            <person name="LaButti K."/>
            <person name="Han J."/>
            <person name="Copeland A."/>
            <person name="Lindquist E."/>
            <person name="Barry K."/>
            <person name="Schmutz J."/>
            <person name="Baker S.E."/>
            <person name="Ciuffetti L.M."/>
            <person name="Grigoriev I.V."/>
            <person name="Zhong S."/>
            <person name="Turgeon B.G."/>
        </authorList>
    </citation>
    <scope>NUCLEOTIDE SEQUENCE [LARGE SCALE GENOMIC DNA]</scope>
    <source>
        <strain evidence="13">ND90Pr / ATCC 201652</strain>
    </source>
</reference>
<dbReference type="OMA" id="MGAMEIM"/>
<evidence type="ECO:0000256" key="9">
    <source>
        <dbReference type="ARBA" id="ARBA00038897"/>
    </source>
</evidence>
<dbReference type="Pfam" id="PF02913">
    <property type="entry name" value="FAD-oxidase_C"/>
    <property type="match status" value="1"/>
</dbReference>
<dbReference type="FunFam" id="3.30.70.2740:FF:000001">
    <property type="entry name" value="D-lactate dehydrogenase mitochondrial"/>
    <property type="match status" value="1"/>
</dbReference>
<evidence type="ECO:0000313" key="12">
    <source>
        <dbReference type="EMBL" id="EMD68572.1"/>
    </source>
</evidence>
<dbReference type="SUPFAM" id="SSF56176">
    <property type="entry name" value="FAD-binding/transporter-associated domain-like"/>
    <property type="match status" value="1"/>
</dbReference>
<keyword evidence="13" id="KW-1185">Reference proteome</keyword>
<dbReference type="GO" id="GO:0004458">
    <property type="term" value="F:D-lactate dehydrogenase (cytochrome) activity"/>
    <property type="evidence" value="ECO:0007669"/>
    <property type="project" value="UniProtKB-EC"/>
</dbReference>
<dbReference type="PROSITE" id="PS51387">
    <property type="entry name" value="FAD_PCMH"/>
    <property type="match status" value="1"/>
</dbReference>
<comment type="subcellular location">
    <subcellularLocation>
        <location evidence="2">Mitochondrion</location>
    </subcellularLocation>
</comment>
<evidence type="ECO:0000256" key="7">
    <source>
        <dbReference type="ARBA" id="ARBA00023002"/>
    </source>
</evidence>
<dbReference type="InterPro" id="IPR016164">
    <property type="entry name" value="FAD-linked_Oxase-like_C"/>
</dbReference>
<evidence type="ECO:0000256" key="10">
    <source>
        <dbReference type="ARBA" id="ARBA00051436"/>
    </source>
</evidence>
<dbReference type="HOGENOM" id="CLU_017779_3_2_1"/>
<dbReference type="InterPro" id="IPR006094">
    <property type="entry name" value="Oxid_FAD_bind_N"/>
</dbReference>
<sequence length="554" mass="59596">MKRLSRLARVFTAPTLRNRRLYSQHAISSQISRKSPRVGIYVVALLASASTAFYAGSQLQPTVGTASQQAIIAKQKPLYASRAELEKAIAELASELGSDAITTDDDELRRHGYSEWSSINIERMPVAIAYPKSTGQVSKIAKVCARFKIPMVPYSGGSSVEGNFSAPYGGICIDFANMDKIVALHESDMDVVVQPGIGWMEMNRQIKPCGLFFPVDPGPSAMIGGMVGTSCSGTNAVRYGTMKDNVINLTVVLADGSIIKTRHRPRKTAAGYNLTSLFVGSEGTLGIVTEVTLKLAPIPAETKVGLATFPSVRDASNAATAILRAGIQMGAMEIMDEVQMDVVNRAGGTDRKWEVMPTMLVKFIGSSGQIAETTRQFSEIATSNGGGTLQFASTAEEQASLWAARKQALWSILSLRERDEEVWTTDVAVPISRLPELIDMSKKEVAALGLFACIVGHIGDGNFHAAILFDGRNAEQRARVAGCAERMVTRALEMEGTCTGEHGIGIGKKGFLKAELGAGGIAMMQKVKESLDPLWIMNPGKVFDHPLEDRPVGH</sequence>
<keyword evidence="6" id="KW-0809">Transit peptide</keyword>
<evidence type="ECO:0000256" key="2">
    <source>
        <dbReference type="ARBA" id="ARBA00004173"/>
    </source>
</evidence>
<accession>M2TIP2</accession>
<dbReference type="InterPro" id="IPR016166">
    <property type="entry name" value="FAD-bd_PCMH"/>
</dbReference>
<organism evidence="12 13">
    <name type="scientific">Cochliobolus sativus (strain ND90Pr / ATCC 201652)</name>
    <name type="common">Common root rot and spot blotch fungus</name>
    <name type="synonym">Bipolaris sorokiniana</name>
    <dbReference type="NCBI Taxonomy" id="665912"/>
    <lineage>
        <taxon>Eukaryota</taxon>
        <taxon>Fungi</taxon>
        <taxon>Dikarya</taxon>
        <taxon>Ascomycota</taxon>
        <taxon>Pezizomycotina</taxon>
        <taxon>Dothideomycetes</taxon>
        <taxon>Pleosporomycetidae</taxon>
        <taxon>Pleosporales</taxon>
        <taxon>Pleosporineae</taxon>
        <taxon>Pleosporaceae</taxon>
        <taxon>Bipolaris</taxon>
    </lineage>
</organism>
<keyword evidence="5" id="KW-0274">FAD</keyword>
<dbReference type="RefSeq" id="XP_007695550.1">
    <property type="nucleotide sequence ID" value="XM_007697360.1"/>
</dbReference>
<dbReference type="GO" id="GO:0005739">
    <property type="term" value="C:mitochondrion"/>
    <property type="evidence" value="ECO:0007669"/>
    <property type="project" value="UniProtKB-SubCell"/>
</dbReference>
<proteinExistence type="inferred from homology"/>
<keyword evidence="7" id="KW-0560">Oxidoreductase</keyword>
<dbReference type="GeneID" id="19137182"/>
<dbReference type="GO" id="GO:0071949">
    <property type="term" value="F:FAD binding"/>
    <property type="evidence" value="ECO:0007669"/>
    <property type="project" value="InterPro"/>
</dbReference>
<comment type="catalytic activity">
    <reaction evidence="10">
        <text>(R)-lactate + 2 Fe(III)-[cytochrome c] = 2 Fe(II)-[cytochrome c] + pyruvate + 2 H(+)</text>
        <dbReference type="Rhea" id="RHEA:13521"/>
        <dbReference type="Rhea" id="RHEA-COMP:10350"/>
        <dbReference type="Rhea" id="RHEA-COMP:14399"/>
        <dbReference type="ChEBI" id="CHEBI:15361"/>
        <dbReference type="ChEBI" id="CHEBI:15378"/>
        <dbReference type="ChEBI" id="CHEBI:16004"/>
        <dbReference type="ChEBI" id="CHEBI:29033"/>
        <dbReference type="ChEBI" id="CHEBI:29034"/>
        <dbReference type="EC" id="1.1.2.4"/>
    </reaction>
</comment>
<dbReference type="GO" id="GO:1903457">
    <property type="term" value="P:lactate catabolic process"/>
    <property type="evidence" value="ECO:0007669"/>
    <property type="project" value="TreeGrafter"/>
</dbReference>
<name>M2TIP2_COCSN</name>
<dbReference type="Gene3D" id="1.10.45.10">
    <property type="entry name" value="Vanillyl-alcohol Oxidase, Chain A, domain 4"/>
    <property type="match status" value="1"/>
</dbReference>
<dbReference type="InterPro" id="IPR036318">
    <property type="entry name" value="FAD-bd_PCMH-like_sf"/>
</dbReference>